<keyword evidence="4" id="KW-0472">Membrane</keyword>
<evidence type="ECO:0000256" key="1">
    <source>
        <dbReference type="ARBA" id="ARBA00022801"/>
    </source>
</evidence>
<protein>
    <submittedName>
        <fullName evidence="5">Sortase A</fullName>
    </submittedName>
</protein>
<name>A0A419UU61_9BACL</name>
<dbReference type="CDD" id="cd05828">
    <property type="entry name" value="Sortase_D_1"/>
    <property type="match status" value="1"/>
</dbReference>
<proteinExistence type="predicted"/>
<evidence type="ECO:0000256" key="4">
    <source>
        <dbReference type="SAM" id="Phobius"/>
    </source>
</evidence>
<dbReference type="OrthoDB" id="165822at2"/>
<dbReference type="GO" id="GO:0016787">
    <property type="term" value="F:hydrolase activity"/>
    <property type="evidence" value="ECO:0007669"/>
    <property type="project" value="UniProtKB-KW"/>
</dbReference>
<dbReference type="NCBIfam" id="NF033746">
    <property type="entry name" value="class_D_sortase"/>
    <property type="match status" value="1"/>
</dbReference>
<dbReference type="AlphaFoldDB" id="A0A419UU61"/>
<evidence type="ECO:0000313" key="5">
    <source>
        <dbReference type="EMBL" id="RKD68132.1"/>
    </source>
</evidence>
<dbReference type="EMBL" id="RAPK01000013">
    <property type="protein sequence ID" value="RKD68132.1"/>
    <property type="molecule type" value="Genomic_DNA"/>
</dbReference>
<evidence type="ECO:0000313" key="6">
    <source>
        <dbReference type="Proteomes" id="UP000285120"/>
    </source>
</evidence>
<evidence type="ECO:0000256" key="3">
    <source>
        <dbReference type="SAM" id="MobiDB-lite"/>
    </source>
</evidence>
<feature type="region of interest" description="Disordered" evidence="3">
    <location>
        <begin position="37"/>
        <end position="77"/>
    </location>
</feature>
<dbReference type="Gene3D" id="2.40.260.10">
    <property type="entry name" value="Sortase"/>
    <property type="match status" value="1"/>
</dbReference>
<dbReference type="Proteomes" id="UP000285120">
    <property type="component" value="Unassembled WGS sequence"/>
</dbReference>
<keyword evidence="4" id="KW-0812">Transmembrane</keyword>
<dbReference type="RefSeq" id="WP_120194531.1">
    <property type="nucleotide sequence ID" value="NZ_RAPK01000013.1"/>
</dbReference>
<reference evidence="5 6" key="1">
    <citation type="submission" date="2018-09" db="EMBL/GenBank/DDBJ databases">
        <title>Genomic Encyclopedia of Archaeal and Bacterial Type Strains, Phase II (KMG-II): from individual species to whole genera.</title>
        <authorList>
            <person name="Goeker M."/>
        </authorList>
    </citation>
    <scope>NUCLEOTIDE SEQUENCE [LARGE SCALE GENOMIC DNA]</scope>
    <source>
        <strain evidence="5 6">DSM 17008</strain>
    </source>
</reference>
<feature type="active site" description="Proton donor/acceptor" evidence="2">
    <location>
        <position position="135"/>
    </location>
</feature>
<feature type="transmembrane region" description="Helical" evidence="4">
    <location>
        <begin position="5"/>
        <end position="24"/>
    </location>
</feature>
<evidence type="ECO:0000256" key="2">
    <source>
        <dbReference type="PIRSR" id="PIRSR605754-1"/>
    </source>
</evidence>
<dbReference type="InterPro" id="IPR041999">
    <property type="entry name" value="Sortase_D_1"/>
</dbReference>
<keyword evidence="6" id="KW-1185">Reference proteome</keyword>
<dbReference type="Pfam" id="PF04203">
    <property type="entry name" value="Sortase"/>
    <property type="match status" value="1"/>
</dbReference>
<keyword evidence="1" id="KW-0378">Hydrolase</keyword>
<accession>A0A419UU61</accession>
<dbReference type="InterPro" id="IPR005754">
    <property type="entry name" value="Sortase"/>
</dbReference>
<keyword evidence="4" id="KW-1133">Transmembrane helix</keyword>
<feature type="active site" description="Acyl-thioester intermediate" evidence="2">
    <location>
        <position position="192"/>
    </location>
</feature>
<dbReference type="SUPFAM" id="SSF63817">
    <property type="entry name" value="Sortase"/>
    <property type="match status" value="1"/>
</dbReference>
<dbReference type="InterPro" id="IPR053525">
    <property type="entry name" value="Sortase_D"/>
</dbReference>
<organism evidence="5 6">
    <name type="scientific">Sinobaca qinghaiensis</name>
    <dbReference type="NCBI Taxonomy" id="342944"/>
    <lineage>
        <taxon>Bacteria</taxon>
        <taxon>Bacillati</taxon>
        <taxon>Bacillota</taxon>
        <taxon>Bacilli</taxon>
        <taxon>Bacillales</taxon>
        <taxon>Sporolactobacillaceae</taxon>
        <taxon>Sinobaca</taxon>
    </lineage>
</organism>
<comment type="caution">
    <text evidence="5">The sequence shown here is derived from an EMBL/GenBank/DDBJ whole genome shotgun (WGS) entry which is preliminary data.</text>
</comment>
<dbReference type="NCBIfam" id="TIGR01076">
    <property type="entry name" value="sortase_fam"/>
    <property type="match status" value="1"/>
</dbReference>
<sequence>MEKLYIFIMCAGLAVAGYFGYQWWQGSQSVETISIEESETEAPAEANMAEAEETQTEDAGSSEPAEQETAPVMSDEVTGYEQGEEMARLEIPKIENAYKTFWGADDATLKQGVGMYVSEWTTTPDQKRHTVLSGHRDTVFTELGELETGDMLALEYDGKRYEYEISKTWITDKDDRTVIVDKDTPTLTLTTCYPLDYLGNAPDRYIIQAELVSVSE</sequence>
<dbReference type="InterPro" id="IPR023365">
    <property type="entry name" value="Sortase_dom-sf"/>
</dbReference>
<gene>
    <name evidence="5" type="ORF">ATL39_3406</name>
</gene>